<evidence type="ECO:0000313" key="1">
    <source>
        <dbReference type="EMBL" id="QTX02939.1"/>
    </source>
</evidence>
<dbReference type="EMBL" id="CP054393">
    <property type="protein sequence ID" value="QTX02962.1"/>
    <property type="molecule type" value="Genomic_DNA"/>
</dbReference>
<dbReference type="EMBL" id="CP054393">
    <property type="protein sequence ID" value="QTX02939.1"/>
    <property type="molecule type" value="Genomic_DNA"/>
</dbReference>
<evidence type="ECO:0000313" key="2">
    <source>
        <dbReference type="EMBL" id="QTX02962.1"/>
    </source>
</evidence>
<organism evidence="2 3">
    <name type="scientific">Loofah witches'-broom phytoplasma</name>
    <dbReference type="NCBI Taxonomy" id="35773"/>
    <lineage>
        <taxon>Bacteria</taxon>
        <taxon>Bacillati</taxon>
        <taxon>Mycoplasmatota</taxon>
        <taxon>Mollicutes</taxon>
        <taxon>Acholeplasmatales</taxon>
        <taxon>Acholeplasmataceae</taxon>
        <taxon>Candidatus Phytoplasma</taxon>
        <taxon>16SrVIII (Loofah witches'-broom group)</taxon>
    </lineage>
</organism>
<gene>
    <name evidence="1" type="ORF">LFWB_3690</name>
    <name evidence="2" type="ORF">LFWB_3960</name>
</gene>
<reference evidence="2" key="1">
    <citation type="submission" date="2020-06" db="EMBL/GenBank/DDBJ databases">
        <title>Complete genome sequence of Candidatus Phytoplasma luffae NCHU2019.</title>
        <authorList>
            <person name="Cho S.-T."/>
            <person name="Tan C.-M."/>
            <person name="Li J.-R."/>
            <person name="Chien Y.-Y."/>
            <person name="Chiu Y.-C."/>
            <person name="Yang J.-Y."/>
            <person name="Kuo C.-H."/>
        </authorList>
    </citation>
    <scope>NUCLEOTIDE SEQUENCE</scope>
    <source>
        <strain evidence="2">NCHU2019</strain>
    </source>
</reference>
<name>A0A975ILZ3_LOWBP</name>
<dbReference type="Proteomes" id="UP000672038">
    <property type="component" value="Chromosome"/>
</dbReference>
<sequence length="211" mass="25194">MIVIVYKTIDGGDKTIKINLEKDLNPKRNIIIYLIKLIKQKINNKLYYEVLSEIVKIPDLCCKILKKTNNETNYRDYRDFLKKVELKTKKNLFLFYEEFYSLRCDLVHMNPMISHYEISDSNDFKTIEDKITETEKELNIIDITDEKLEKDEKVNKINDINAKIKKIQKLLKNDIEYSCNKMRNILETILDIDYLNDSLKKIKITKKCLKI</sequence>
<dbReference type="RefSeq" id="WP_210954480.1">
    <property type="nucleotide sequence ID" value="NZ_CP054393.1"/>
</dbReference>
<proteinExistence type="predicted"/>
<evidence type="ECO:0000313" key="3">
    <source>
        <dbReference type="Proteomes" id="UP000672038"/>
    </source>
</evidence>
<protein>
    <submittedName>
        <fullName evidence="2">Uncharacterized protein</fullName>
    </submittedName>
</protein>
<accession>A0A975ILZ3</accession>
<keyword evidence="3" id="KW-1185">Reference proteome</keyword>
<dbReference type="KEGG" id="pluf:LFWB_3690"/>
<dbReference type="AlphaFoldDB" id="A0A975ILZ3"/>
<dbReference type="KEGG" id="pluf:LFWB_3960"/>